<dbReference type="EMBL" id="LXQE01000085">
    <property type="protein sequence ID" value="RCJ39849.1"/>
    <property type="molecule type" value="Genomic_DNA"/>
</dbReference>
<organism evidence="3 4">
    <name type="scientific">Nostoc punctiforme NIES-2108</name>
    <dbReference type="NCBI Taxonomy" id="1356359"/>
    <lineage>
        <taxon>Bacteria</taxon>
        <taxon>Bacillati</taxon>
        <taxon>Cyanobacteriota</taxon>
        <taxon>Cyanophyceae</taxon>
        <taxon>Nostocales</taxon>
        <taxon>Nostocaceae</taxon>
        <taxon>Nostoc</taxon>
    </lineage>
</organism>
<dbReference type="Proteomes" id="UP000252085">
    <property type="component" value="Unassembled WGS sequence"/>
</dbReference>
<name>A0A367RV60_NOSPU</name>
<gene>
    <name evidence="3" type="ORF">A6769_04585</name>
</gene>
<dbReference type="InterPro" id="IPR051803">
    <property type="entry name" value="TA_system_RelE-like_toxin"/>
</dbReference>
<accession>A0A367RV60</accession>
<protein>
    <submittedName>
        <fullName evidence="3">Addiction module toxin RelE</fullName>
    </submittedName>
</protein>
<sequence length="98" mass="11399">MTRIVFHPLAEQELVDVASYYEEQNQGLGLDYLTEVEGAINLLMRYPAAGVVVRGFVRRLILPKFPYSLLYRVVDDDLIRILAIAHHKRKPVYWIGRE</sequence>
<dbReference type="Gene3D" id="3.30.2310.20">
    <property type="entry name" value="RelE-like"/>
    <property type="match status" value="1"/>
</dbReference>
<dbReference type="Pfam" id="PF05016">
    <property type="entry name" value="ParE_toxin"/>
    <property type="match status" value="1"/>
</dbReference>
<comment type="similarity">
    <text evidence="1">Belongs to the RelE toxin family.</text>
</comment>
<proteinExistence type="inferred from homology"/>
<dbReference type="AlphaFoldDB" id="A0A367RV60"/>
<comment type="caution">
    <text evidence="3">The sequence shown here is derived from an EMBL/GenBank/DDBJ whole genome shotgun (WGS) entry which is preliminary data.</text>
</comment>
<keyword evidence="2" id="KW-1277">Toxin-antitoxin system</keyword>
<evidence type="ECO:0000313" key="4">
    <source>
        <dbReference type="Proteomes" id="UP000252085"/>
    </source>
</evidence>
<dbReference type="PANTHER" id="PTHR33755:SF8">
    <property type="entry name" value="TOXIN PARE2"/>
    <property type="match status" value="1"/>
</dbReference>
<evidence type="ECO:0000313" key="3">
    <source>
        <dbReference type="EMBL" id="RCJ39849.1"/>
    </source>
</evidence>
<evidence type="ECO:0000256" key="1">
    <source>
        <dbReference type="ARBA" id="ARBA00006226"/>
    </source>
</evidence>
<evidence type="ECO:0000256" key="2">
    <source>
        <dbReference type="ARBA" id="ARBA00022649"/>
    </source>
</evidence>
<reference evidence="4" key="1">
    <citation type="submission" date="2016-04" db="EMBL/GenBank/DDBJ databases">
        <authorList>
            <person name="Tabuchi Yagui T.R."/>
        </authorList>
    </citation>
    <scope>NUCLEOTIDE SEQUENCE [LARGE SCALE GENOMIC DNA]</scope>
</reference>
<dbReference type="InterPro" id="IPR007712">
    <property type="entry name" value="RelE/ParE_toxin"/>
</dbReference>
<dbReference type="InterPro" id="IPR035093">
    <property type="entry name" value="RelE/ParE_toxin_dom_sf"/>
</dbReference>
<dbReference type="PANTHER" id="PTHR33755">
    <property type="entry name" value="TOXIN PARE1-RELATED"/>
    <property type="match status" value="1"/>
</dbReference>